<evidence type="ECO:0000259" key="6">
    <source>
        <dbReference type="PROSITE" id="PS51352"/>
    </source>
</evidence>
<dbReference type="AlphaFoldDB" id="A0A6G9AMZ9"/>
<keyword evidence="2" id="KW-0201">Cytochrome c-type biogenesis</keyword>
<keyword evidence="4" id="KW-0676">Redox-active center</keyword>
<comment type="subcellular location">
    <subcellularLocation>
        <location evidence="1">Cell envelope</location>
    </subcellularLocation>
</comment>
<proteinExistence type="predicted"/>
<accession>A0A6G9AMZ9</accession>
<name>A0A6G9AMZ9_9BACT</name>
<feature type="domain" description="Thioredoxin" evidence="6">
    <location>
        <begin position="40"/>
        <end position="129"/>
    </location>
</feature>
<dbReference type="KEGG" id="spib:G8759_15145"/>
<dbReference type="GO" id="GO:0030313">
    <property type="term" value="C:cell envelope"/>
    <property type="evidence" value="ECO:0007669"/>
    <property type="project" value="UniProtKB-SubCell"/>
</dbReference>
<evidence type="ECO:0000256" key="5">
    <source>
        <dbReference type="SAM" id="Coils"/>
    </source>
</evidence>
<dbReference type="InterPro" id="IPR013740">
    <property type="entry name" value="Redoxin"/>
</dbReference>
<organism evidence="7 8">
    <name type="scientific">Spirosoma aureum</name>
    <dbReference type="NCBI Taxonomy" id="2692134"/>
    <lineage>
        <taxon>Bacteria</taxon>
        <taxon>Pseudomonadati</taxon>
        <taxon>Bacteroidota</taxon>
        <taxon>Cytophagia</taxon>
        <taxon>Cytophagales</taxon>
        <taxon>Cytophagaceae</taxon>
        <taxon>Spirosoma</taxon>
    </lineage>
</organism>
<gene>
    <name evidence="7" type="ORF">G8759_15145</name>
</gene>
<keyword evidence="8" id="KW-1185">Reference proteome</keyword>
<dbReference type="Proteomes" id="UP000501802">
    <property type="component" value="Chromosome"/>
</dbReference>
<dbReference type="CDD" id="cd02966">
    <property type="entry name" value="TlpA_like_family"/>
    <property type="match status" value="1"/>
</dbReference>
<dbReference type="SUPFAM" id="SSF52833">
    <property type="entry name" value="Thioredoxin-like"/>
    <property type="match status" value="1"/>
</dbReference>
<reference evidence="7 8" key="1">
    <citation type="submission" date="2020-03" db="EMBL/GenBank/DDBJ databases">
        <authorList>
            <person name="Kim M.K."/>
        </authorList>
    </citation>
    <scope>NUCLEOTIDE SEQUENCE [LARGE SCALE GENOMIC DNA]</scope>
    <source>
        <strain evidence="7 8">BT328</strain>
    </source>
</reference>
<dbReference type="RefSeq" id="WP_167209322.1">
    <property type="nucleotide sequence ID" value="NZ_CP050063.1"/>
</dbReference>
<dbReference type="GO" id="GO:0017004">
    <property type="term" value="P:cytochrome complex assembly"/>
    <property type="evidence" value="ECO:0007669"/>
    <property type="project" value="UniProtKB-KW"/>
</dbReference>
<evidence type="ECO:0000256" key="3">
    <source>
        <dbReference type="ARBA" id="ARBA00023157"/>
    </source>
</evidence>
<evidence type="ECO:0000313" key="8">
    <source>
        <dbReference type="Proteomes" id="UP000501802"/>
    </source>
</evidence>
<dbReference type="InterPro" id="IPR050553">
    <property type="entry name" value="Thioredoxin_ResA/DsbE_sf"/>
</dbReference>
<dbReference type="InterPro" id="IPR036249">
    <property type="entry name" value="Thioredoxin-like_sf"/>
</dbReference>
<dbReference type="PROSITE" id="PS51352">
    <property type="entry name" value="THIOREDOXIN_2"/>
    <property type="match status" value="1"/>
</dbReference>
<evidence type="ECO:0000256" key="4">
    <source>
        <dbReference type="ARBA" id="ARBA00023284"/>
    </source>
</evidence>
<dbReference type="EMBL" id="CP050063">
    <property type="protein sequence ID" value="QIP13851.1"/>
    <property type="molecule type" value="Genomic_DNA"/>
</dbReference>
<dbReference type="Gene3D" id="3.40.30.10">
    <property type="entry name" value="Glutaredoxin"/>
    <property type="match status" value="1"/>
</dbReference>
<evidence type="ECO:0000256" key="1">
    <source>
        <dbReference type="ARBA" id="ARBA00004196"/>
    </source>
</evidence>
<dbReference type="GO" id="GO:0016491">
    <property type="term" value="F:oxidoreductase activity"/>
    <property type="evidence" value="ECO:0007669"/>
    <property type="project" value="InterPro"/>
</dbReference>
<feature type="coiled-coil region" evidence="5">
    <location>
        <begin position="16"/>
        <end position="44"/>
    </location>
</feature>
<dbReference type="PANTHER" id="PTHR42852:SF6">
    <property type="entry name" value="THIOL:DISULFIDE INTERCHANGE PROTEIN DSBE"/>
    <property type="match status" value="1"/>
</dbReference>
<sequence>MFRHSVEDDANGIIYLVQLTDEMKQQLETQNEQRRQAFESMRNKPAPDFRLTDLHGNRLSLRALRGKLVVLNFWFTSCAPCIQEKPELNKLKRAYHPNDVVFLALTFNNGDQVRTFLKTHLRLYPTTRF</sequence>
<protein>
    <submittedName>
        <fullName evidence="7">TlpA family protein disulfide reductase</fullName>
    </submittedName>
</protein>
<evidence type="ECO:0000256" key="2">
    <source>
        <dbReference type="ARBA" id="ARBA00022748"/>
    </source>
</evidence>
<keyword evidence="5" id="KW-0175">Coiled coil</keyword>
<dbReference type="PANTHER" id="PTHR42852">
    <property type="entry name" value="THIOL:DISULFIDE INTERCHANGE PROTEIN DSBE"/>
    <property type="match status" value="1"/>
</dbReference>
<dbReference type="InterPro" id="IPR013766">
    <property type="entry name" value="Thioredoxin_domain"/>
</dbReference>
<keyword evidence="3" id="KW-1015">Disulfide bond</keyword>
<dbReference type="Pfam" id="PF08534">
    <property type="entry name" value="Redoxin"/>
    <property type="match status" value="1"/>
</dbReference>
<evidence type="ECO:0000313" key="7">
    <source>
        <dbReference type="EMBL" id="QIP13851.1"/>
    </source>
</evidence>